<gene>
    <name evidence="3" type="ORF">CYR55_15475</name>
</gene>
<dbReference type="AlphaFoldDB" id="A0A2N5E1K9"/>
<dbReference type="SUPFAM" id="SSF51445">
    <property type="entry name" value="(Trans)glycosidases"/>
    <property type="match status" value="1"/>
</dbReference>
<dbReference type="InterPro" id="IPR006047">
    <property type="entry name" value="GH13_cat_dom"/>
</dbReference>
<comment type="caution">
    <text evidence="3">The sequence shown here is derived from an EMBL/GenBank/DDBJ whole genome shotgun (WGS) entry which is preliminary data.</text>
</comment>
<dbReference type="InterPro" id="IPR017853">
    <property type="entry name" value="GH"/>
</dbReference>
<protein>
    <submittedName>
        <fullName evidence="3">Glucohydrolase</fullName>
    </submittedName>
</protein>
<dbReference type="Gene3D" id="3.20.20.80">
    <property type="entry name" value="Glycosidases"/>
    <property type="match status" value="1"/>
</dbReference>
<dbReference type="Proteomes" id="UP000234240">
    <property type="component" value="Unassembled WGS sequence"/>
</dbReference>
<evidence type="ECO:0000313" key="3">
    <source>
        <dbReference type="EMBL" id="PLR34319.1"/>
    </source>
</evidence>
<dbReference type="RefSeq" id="WP_101817274.1">
    <property type="nucleotide sequence ID" value="NZ_PJZF01000014.1"/>
</dbReference>
<dbReference type="SMART" id="SM00642">
    <property type="entry name" value="Aamy"/>
    <property type="match status" value="1"/>
</dbReference>
<keyword evidence="3" id="KW-0378">Hydrolase</keyword>
<accession>A0A2N5E1K9</accession>
<dbReference type="PANTHER" id="PTHR10357:SF179">
    <property type="entry name" value="NEUTRAL AND BASIC AMINO ACID TRANSPORT PROTEIN RBAT"/>
    <property type="match status" value="1"/>
</dbReference>
<evidence type="ECO:0000256" key="1">
    <source>
        <dbReference type="ARBA" id="ARBA00008061"/>
    </source>
</evidence>
<reference evidence="3 4" key="1">
    <citation type="submission" date="2017-12" db="EMBL/GenBank/DDBJ databases">
        <title>Characterization of six clinical isolates of Enterochimera gen. nov., a novel genus of the Yersiniaciae family and the three species Enterochimera arupensis sp. nov., Enterochimera coloradensis sp. nov, and Enterochimera californica sp. nov.</title>
        <authorList>
            <person name="Rossi A."/>
            <person name="Fisher M."/>
        </authorList>
    </citation>
    <scope>NUCLEOTIDE SEQUENCE [LARGE SCALE GENOMIC DNA]</scope>
    <source>
        <strain evidence="4">2015-Iso6</strain>
    </source>
</reference>
<proteinExistence type="inferred from homology"/>
<comment type="similarity">
    <text evidence="1">Belongs to the glycosyl hydrolase 13 family.</text>
</comment>
<evidence type="ECO:0000259" key="2">
    <source>
        <dbReference type="SMART" id="SM00642"/>
    </source>
</evidence>
<dbReference type="CDD" id="cd11333">
    <property type="entry name" value="AmyAc_SI_OligoGlu_DGase"/>
    <property type="match status" value="1"/>
</dbReference>
<organism evidence="3 4">
    <name type="scientific">Chimaeribacter californicus</name>
    <dbReference type="NCBI Taxonomy" id="2060067"/>
    <lineage>
        <taxon>Bacteria</taxon>
        <taxon>Pseudomonadati</taxon>
        <taxon>Pseudomonadota</taxon>
        <taxon>Gammaproteobacteria</taxon>
        <taxon>Enterobacterales</taxon>
        <taxon>Yersiniaceae</taxon>
        <taxon>Chimaeribacter</taxon>
    </lineage>
</organism>
<dbReference type="InterPro" id="IPR045857">
    <property type="entry name" value="O16G_dom_2"/>
</dbReference>
<feature type="domain" description="Glycosyl hydrolase family 13 catalytic" evidence="2">
    <location>
        <begin position="15"/>
        <end position="398"/>
    </location>
</feature>
<name>A0A2N5E1K9_9GAMM</name>
<evidence type="ECO:0000313" key="4">
    <source>
        <dbReference type="Proteomes" id="UP000234240"/>
    </source>
</evidence>
<dbReference type="Pfam" id="PF00128">
    <property type="entry name" value="Alpha-amylase"/>
    <property type="match status" value="1"/>
</dbReference>
<dbReference type="OrthoDB" id="9805159at2"/>
<dbReference type="Gene3D" id="3.90.400.10">
    <property type="entry name" value="Oligo-1,6-glucosidase, Domain 2"/>
    <property type="match status" value="1"/>
</dbReference>
<dbReference type="GO" id="GO:0009313">
    <property type="term" value="P:oligosaccharide catabolic process"/>
    <property type="evidence" value="ECO:0007669"/>
    <property type="project" value="TreeGrafter"/>
</dbReference>
<dbReference type="GO" id="GO:0004556">
    <property type="term" value="F:alpha-amylase activity"/>
    <property type="evidence" value="ECO:0007669"/>
    <property type="project" value="TreeGrafter"/>
</dbReference>
<keyword evidence="4" id="KW-1185">Reference proteome</keyword>
<dbReference type="PANTHER" id="PTHR10357">
    <property type="entry name" value="ALPHA-AMYLASE FAMILY MEMBER"/>
    <property type="match status" value="1"/>
</dbReference>
<sequence>MDEPITWWRKGVFYQVYLPSFCDGNADGLGDFHGLLSKLDYLAELGIAGIWITPFYPSPLVDNGYDIADYCDVDPRFGDLALFGELVAGCRRRNIRVIIDLVINHVSSEHPWFQQALNAPHSPYRDYFFFRPQPNNWQSFFGGPAWTRESATGDYYYHKFSPQQVDLNWANPQVCREIERVIDFWLAQGVDGFRFDVINFLTTDGIGPDNPWDGNEQRHEHDINQPGLPPVIAHLCRYIRQRKEAFLIGEIGSEDLGILCRYQGEALLDVVFNFNLGSQKTFSVSAIHQQLVEMEARQPGVPTLFFSSHDMPRMISRFGENTRDVPRAVALFALQITARGVPFMYNGDELGLTDFVPERLEQLQDIQGITHYHTARAAGKSHQAALALAMTQSRDASRAPMQWDDGPHAGFSVVSPWLPVHRNAATVNARALQQQPGSILNQYKQLIRLRNNHSALQNGVYPQLERQGDCLLLTRQNAEETLHILINFGAPRPNPLFGNGLPVLFGDDSRELAKNHVLIKKGNHENSPQSC</sequence>
<dbReference type="EMBL" id="PJZF01000014">
    <property type="protein sequence ID" value="PLR34319.1"/>
    <property type="molecule type" value="Genomic_DNA"/>
</dbReference>